<dbReference type="AlphaFoldDB" id="A0AAC8QG72"/>
<gene>
    <name evidence="4" type="ORF">AA314_08187</name>
</gene>
<dbReference type="Gene3D" id="3.60.15.10">
    <property type="entry name" value="Ribonuclease Z/Hydroxyacylglutathione hydrolase-like"/>
    <property type="match status" value="1"/>
</dbReference>
<sequence length="351" mass="37125">MALARLLLVLFALLAALPGRAAPAPTPPLKPLTVYFFDVGQGDAALIVSPTGKTVLIDGGPPEADEALVPRLRQLLQGPIDLVIMSHPHLDHLGGLAKVIQAVGAKRFMDPGFDHPSEAYRKLLEVVGQKVGQVMTPTPNPSAPETLLTVGLGEGVTLTVLWPRTPRDAFLDDTRSDVNANSIVAKVTYGKTAFLFTGDAEPETEAFLLRKPIDFTSTVLKVAHHGGKHSSTAPFLAAVKPQAAVISCGTGNDYGHPTSEALQRLGDVGARIFRTDLQGEVLAVSNGNTVTLTPRRAGALPSSSPARRPARWPRAPCPRVPRAPRAPPEARSCPRAESSRLPPPAPRGCAT</sequence>
<accession>A0AAC8QG72</accession>
<evidence type="ECO:0000256" key="2">
    <source>
        <dbReference type="SAM" id="SignalP"/>
    </source>
</evidence>
<dbReference type="InterPro" id="IPR035681">
    <property type="entry name" value="ComA-like_MBL"/>
</dbReference>
<proteinExistence type="predicted"/>
<feature type="chain" id="PRO_5042032530" description="Metallo-beta-lactamase domain-containing protein" evidence="2">
    <location>
        <begin position="22"/>
        <end position="351"/>
    </location>
</feature>
<organism evidence="4 5">
    <name type="scientific">Archangium gephyra</name>
    <dbReference type="NCBI Taxonomy" id="48"/>
    <lineage>
        <taxon>Bacteria</taxon>
        <taxon>Pseudomonadati</taxon>
        <taxon>Myxococcota</taxon>
        <taxon>Myxococcia</taxon>
        <taxon>Myxococcales</taxon>
        <taxon>Cystobacterineae</taxon>
        <taxon>Archangiaceae</taxon>
        <taxon>Archangium</taxon>
    </lineage>
</organism>
<protein>
    <recommendedName>
        <fullName evidence="3">Metallo-beta-lactamase domain-containing protein</fullName>
    </recommendedName>
</protein>
<evidence type="ECO:0000256" key="1">
    <source>
        <dbReference type="SAM" id="MobiDB-lite"/>
    </source>
</evidence>
<name>A0AAC8QG72_9BACT</name>
<dbReference type="PANTHER" id="PTHR30619:SF1">
    <property type="entry name" value="RECOMBINATION PROTEIN 2"/>
    <property type="match status" value="1"/>
</dbReference>
<evidence type="ECO:0000259" key="3">
    <source>
        <dbReference type="SMART" id="SM00849"/>
    </source>
</evidence>
<dbReference type="Proteomes" id="UP000035579">
    <property type="component" value="Chromosome"/>
</dbReference>
<feature type="compositionally biased region" description="Low complexity" evidence="1">
    <location>
        <begin position="294"/>
        <end position="307"/>
    </location>
</feature>
<feature type="region of interest" description="Disordered" evidence="1">
    <location>
        <begin position="293"/>
        <end position="351"/>
    </location>
</feature>
<dbReference type="KEGG" id="age:AA314_08187"/>
<reference evidence="4 5" key="1">
    <citation type="submission" date="2015-05" db="EMBL/GenBank/DDBJ databases">
        <title>Genome assembly of Archangium gephyra DSM 2261.</title>
        <authorList>
            <person name="Sharma G."/>
            <person name="Subramanian S."/>
        </authorList>
    </citation>
    <scope>NUCLEOTIDE SEQUENCE [LARGE SCALE GENOMIC DNA]</scope>
    <source>
        <strain evidence="4 5">DSM 2261</strain>
    </source>
</reference>
<feature type="compositionally biased region" description="Pro residues" evidence="1">
    <location>
        <begin position="315"/>
        <end position="327"/>
    </location>
</feature>
<dbReference type="RefSeq" id="WP_245682731.1">
    <property type="nucleotide sequence ID" value="NZ_CP011509.1"/>
</dbReference>
<dbReference type="SMART" id="SM00849">
    <property type="entry name" value="Lactamase_B"/>
    <property type="match status" value="1"/>
</dbReference>
<dbReference type="InterPro" id="IPR052159">
    <property type="entry name" value="Competence_DNA_uptake"/>
</dbReference>
<dbReference type="EMBL" id="CP011509">
    <property type="protein sequence ID" value="AKJ06561.1"/>
    <property type="molecule type" value="Genomic_DNA"/>
</dbReference>
<dbReference type="PANTHER" id="PTHR30619">
    <property type="entry name" value="DNA INTERNALIZATION/COMPETENCE PROTEIN COMEC/REC2"/>
    <property type="match status" value="1"/>
</dbReference>
<feature type="compositionally biased region" description="Pro residues" evidence="1">
    <location>
        <begin position="341"/>
        <end position="351"/>
    </location>
</feature>
<dbReference type="CDD" id="cd07731">
    <property type="entry name" value="ComA-like_MBL-fold"/>
    <property type="match status" value="1"/>
</dbReference>
<feature type="signal peptide" evidence="2">
    <location>
        <begin position="1"/>
        <end position="21"/>
    </location>
</feature>
<evidence type="ECO:0000313" key="5">
    <source>
        <dbReference type="Proteomes" id="UP000035579"/>
    </source>
</evidence>
<dbReference type="SUPFAM" id="SSF56281">
    <property type="entry name" value="Metallo-hydrolase/oxidoreductase"/>
    <property type="match status" value="1"/>
</dbReference>
<keyword evidence="2" id="KW-0732">Signal</keyword>
<feature type="domain" description="Metallo-beta-lactamase" evidence="3">
    <location>
        <begin position="41"/>
        <end position="250"/>
    </location>
</feature>
<dbReference type="Pfam" id="PF00753">
    <property type="entry name" value="Lactamase_B"/>
    <property type="match status" value="1"/>
</dbReference>
<dbReference type="InterPro" id="IPR036866">
    <property type="entry name" value="RibonucZ/Hydroxyglut_hydro"/>
</dbReference>
<dbReference type="InterPro" id="IPR001279">
    <property type="entry name" value="Metallo-B-lactamas"/>
</dbReference>
<evidence type="ECO:0000313" key="4">
    <source>
        <dbReference type="EMBL" id="AKJ06561.1"/>
    </source>
</evidence>